<evidence type="ECO:0000313" key="4">
    <source>
        <dbReference type="Ensembl" id="ENSMALP00000025943.1"/>
    </source>
</evidence>
<dbReference type="PANTHER" id="PTHR23268">
    <property type="entry name" value="T-CELL RECEPTOR BETA CHAIN"/>
    <property type="match status" value="1"/>
</dbReference>
<dbReference type="InterPro" id="IPR013106">
    <property type="entry name" value="Ig_V-set"/>
</dbReference>
<accession>A0A3Q3JY60</accession>
<evidence type="ECO:0000259" key="3">
    <source>
        <dbReference type="PROSITE" id="PS50835"/>
    </source>
</evidence>
<dbReference type="STRING" id="43700.ENSMALP00000025943"/>
<dbReference type="InterPro" id="IPR050413">
    <property type="entry name" value="TCR_beta_variable"/>
</dbReference>
<dbReference type="InterPro" id="IPR007110">
    <property type="entry name" value="Ig-like_dom"/>
</dbReference>
<sequence length="113" mass="12987">MFAAVFSCFPDFSLCVKVHQPPFVFSDGSQFYYMYWYRQSSIGKIQLVTYLYSVNKYEWSIEAPFNNSKYTMSWPAVLKSSLQIHHVKAEDSAVYYCASSRGKASATKELSSI</sequence>
<dbReference type="Ensembl" id="ENSMALT00000026421.1">
    <property type="protein sequence ID" value="ENSMALP00000025943.1"/>
    <property type="gene ID" value="ENSMALG00000018025.1"/>
</dbReference>
<evidence type="ECO:0000256" key="2">
    <source>
        <dbReference type="ARBA" id="ARBA00022859"/>
    </source>
</evidence>
<evidence type="ECO:0000313" key="5">
    <source>
        <dbReference type="Proteomes" id="UP000261600"/>
    </source>
</evidence>
<organism evidence="4 5">
    <name type="scientific">Monopterus albus</name>
    <name type="common">Swamp eel</name>
    <dbReference type="NCBI Taxonomy" id="43700"/>
    <lineage>
        <taxon>Eukaryota</taxon>
        <taxon>Metazoa</taxon>
        <taxon>Chordata</taxon>
        <taxon>Craniata</taxon>
        <taxon>Vertebrata</taxon>
        <taxon>Euteleostomi</taxon>
        <taxon>Actinopterygii</taxon>
        <taxon>Neopterygii</taxon>
        <taxon>Teleostei</taxon>
        <taxon>Neoteleostei</taxon>
        <taxon>Acanthomorphata</taxon>
        <taxon>Anabantaria</taxon>
        <taxon>Synbranchiformes</taxon>
        <taxon>Synbranchidae</taxon>
        <taxon>Monopterus</taxon>
    </lineage>
</organism>
<evidence type="ECO:0000256" key="1">
    <source>
        <dbReference type="ARBA" id="ARBA00022729"/>
    </source>
</evidence>
<dbReference type="PROSITE" id="PS50835">
    <property type="entry name" value="IG_LIKE"/>
    <property type="match status" value="1"/>
</dbReference>
<reference evidence="4" key="2">
    <citation type="submission" date="2025-09" db="UniProtKB">
        <authorList>
            <consortium name="Ensembl"/>
        </authorList>
    </citation>
    <scope>IDENTIFICATION</scope>
</reference>
<dbReference type="PANTHER" id="PTHR23268:SF28">
    <property type="entry name" value="T CELL RECEPTOR BETA VARIABLE 19"/>
    <property type="match status" value="1"/>
</dbReference>
<dbReference type="AlphaFoldDB" id="A0A3Q3JY60"/>
<protein>
    <recommendedName>
        <fullName evidence="3">Ig-like domain-containing protein</fullName>
    </recommendedName>
</protein>
<dbReference type="InterPro" id="IPR013783">
    <property type="entry name" value="Ig-like_fold"/>
</dbReference>
<keyword evidence="5" id="KW-1185">Reference proteome</keyword>
<keyword evidence="2" id="KW-0391">Immunity</keyword>
<dbReference type="Proteomes" id="UP000261600">
    <property type="component" value="Unplaced"/>
</dbReference>
<proteinExistence type="predicted"/>
<reference evidence="4" key="1">
    <citation type="submission" date="2025-08" db="UniProtKB">
        <authorList>
            <consortium name="Ensembl"/>
        </authorList>
    </citation>
    <scope>IDENTIFICATION</scope>
</reference>
<keyword evidence="1" id="KW-0732">Signal</keyword>
<dbReference type="GO" id="GO:0007166">
    <property type="term" value="P:cell surface receptor signaling pathway"/>
    <property type="evidence" value="ECO:0007669"/>
    <property type="project" value="TreeGrafter"/>
</dbReference>
<dbReference type="SUPFAM" id="SSF48726">
    <property type="entry name" value="Immunoglobulin"/>
    <property type="match status" value="1"/>
</dbReference>
<name>A0A3Q3JY60_MONAL</name>
<dbReference type="GO" id="GO:0002376">
    <property type="term" value="P:immune system process"/>
    <property type="evidence" value="ECO:0007669"/>
    <property type="project" value="UniProtKB-KW"/>
</dbReference>
<dbReference type="InterPro" id="IPR036179">
    <property type="entry name" value="Ig-like_dom_sf"/>
</dbReference>
<dbReference type="Gene3D" id="2.60.40.10">
    <property type="entry name" value="Immunoglobulins"/>
    <property type="match status" value="1"/>
</dbReference>
<dbReference type="GO" id="GO:0005886">
    <property type="term" value="C:plasma membrane"/>
    <property type="evidence" value="ECO:0007669"/>
    <property type="project" value="TreeGrafter"/>
</dbReference>
<feature type="domain" description="Ig-like" evidence="3">
    <location>
        <begin position="1"/>
        <end position="111"/>
    </location>
</feature>
<dbReference type="Pfam" id="PF07686">
    <property type="entry name" value="V-set"/>
    <property type="match status" value="1"/>
</dbReference>